<dbReference type="EMBL" id="JBIRYO010000014">
    <property type="protein sequence ID" value="MFI2476086.1"/>
    <property type="molecule type" value="Genomic_DNA"/>
</dbReference>
<dbReference type="PANTHER" id="PTHR47506">
    <property type="entry name" value="TRANSCRIPTIONAL REGULATORY PROTEIN"/>
    <property type="match status" value="1"/>
</dbReference>
<keyword evidence="1" id="KW-0805">Transcription regulation</keyword>
<reference evidence="4 5" key="1">
    <citation type="submission" date="2024-10" db="EMBL/GenBank/DDBJ databases">
        <title>The Natural Products Discovery Center: Release of the First 8490 Sequenced Strains for Exploring Actinobacteria Biosynthetic Diversity.</title>
        <authorList>
            <person name="Kalkreuter E."/>
            <person name="Kautsar S.A."/>
            <person name="Yang D."/>
            <person name="Bader C.D."/>
            <person name="Teijaro C.N."/>
            <person name="Fluegel L."/>
            <person name="Davis C.M."/>
            <person name="Simpson J.R."/>
            <person name="Lauterbach L."/>
            <person name="Steele A.D."/>
            <person name="Gui C."/>
            <person name="Meng S."/>
            <person name="Li G."/>
            <person name="Viehrig K."/>
            <person name="Ye F."/>
            <person name="Su P."/>
            <person name="Kiefer A.F."/>
            <person name="Nichols A."/>
            <person name="Cepeda A.J."/>
            <person name="Yan W."/>
            <person name="Fan B."/>
            <person name="Jiang Y."/>
            <person name="Adhikari A."/>
            <person name="Zheng C.-J."/>
            <person name="Schuster L."/>
            <person name="Cowan T.M."/>
            <person name="Smanski M.J."/>
            <person name="Chevrette M.G."/>
            <person name="De Carvalho L.P.S."/>
            <person name="Shen B."/>
        </authorList>
    </citation>
    <scope>NUCLEOTIDE SEQUENCE [LARGE SCALE GENOMIC DNA]</scope>
    <source>
        <strain evidence="4 5">NPDC019275</strain>
    </source>
</reference>
<accession>A0ABW7X4T6</accession>
<dbReference type="SUPFAM" id="SSF48498">
    <property type="entry name" value="Tetracyclin repressor-like, C-terminal domain"/>
    <property type="match status" value="1"/>
</dbReference>
<evidence type="ECO:0000256" key="1">
    <source>
        <dbReference type="ARBA" id="ARBA00023015"/>
    </source>
</evidence>
<dbReference type="Gene3D" id="1.10.357.10">
    <property type="entry name" value="Tetracycline Repressor, domain 2"/>
    <property type="match status" value="1"/>
</dbReference>
<sequence>MSELEQQRSASGDILSADRPEPVITDQRLLRGAQTRRTIARHAVDVASMEGLNGLSLGRLATDLGLSKSGVQTLFGTKENLQLAAIDCAREEFVAAVVRPVRGTPHGTTRLRALIEHWIAYAEQPLFPGGCFRAANIADFDSRPGPVRDALVRDQTAWVDLLAAELRAAADAGEIADLDVDFAAFQIDAVLCAANTALRLGDEDAPDKVRRVVEGFLAPPR</sequence>
<dbReference type="PANTHER" id="PTHR47506:SF6">
    <property type="entry name" value="HTH-TYPE TRANSCRIPTIONAL REPRESSOR NEMR"/>
    <property type="match status" value="1"/>
</dbReference>
<evidence type="ECO:0000256" key="2">
    <source>
        <dbReference type="ARBA" id="ARBA00023163"/>
    </source>
</evidence>
<name>A0ABW7X4T6_9NOCA</name>
<feature type="domain" description="Tetracyclin repressor-like C-terminal" evidence="3">
    <location>
        <begin position="107"/>
        <end position="212"/>
    </location>
</feature>
<evidence type="ECO:0000259" key="3">
    <source>
        <dbReference type="Pfam" id="PF16925"/>
    </source>
</evidence>
<proteinExistence type="predicted"/>
<organism evidence="4 5">
    <name type="scientific">Nocardia xishanensis</name>
    <dbReference type="NCBI Taxonomy" id="238964"/>
    <lineage>
        <taxon>Bacteria</taxon>
        <taxon>Bacillati</taxon>
        <taxon>Actinomycetota</taxon>
        <taxon>Actinomycetes</taxon>
        <taxon>Mycobacteriales</taxon>
        <taxon>Nocardiaceae</taxon>
        <taxon>Nocardia</taxon>
    </lineage>
</organism>
<dbReference type="Pfam" id="PF16925">
    <property type="entry name" value="TetR_C_13"/>
    <property type="match status" value="1"/>
</dbReference>
<evidence type="ECO:0000313" key="5">
    <source>
        <dbReference type="Proteomes" id="UP001611415"/>
    </source>
</evidence>
<dbReference type="InterPro" id="IPR009057">
    <property type="entry name" value="Homeodomain-like_sf"/>
</dbReference>
<dbReference type="RefSeq" id="WP_364824458.1">
    <property type="nucleotide sequence ID" value="NZ_JBFAYM010000013.1"/>
</dbReference>
<comment type="caution">
    <text evidence="4">The sequence shown here is derived from an EMBL/GenBank/DDBJ whole genome shotgun (WGS) entry which is preliminary data.</text>
</comment>
<gene>
    <name evidence="4" type="ORF">ACH49W_22140</name>
</gene>
<keyword evidence="5" id="KW-1185">Reference proteome</keyword>
<keyword evidence="2" id="KW-0804">Transcription</keyword>
<dbReference type="SUPFAM" id="SSF46689">
    <property type="entry name" value="Homeodomain-like"/>
    <property type="match status" value="1"/>
</dbReference>
<protein>
    <submittedName>
        <fullName evidence="4">TetR/AcrR family transcriptional regulator</fullName>
    </submittedName>
</protein>
<dbReference type="InterPro" id="IPR036271">
    <property type="entry name" value="Tet_transcr_reg_TetR-rel_C_sf"/>
</dbReference>
<dbReference type="Gene3D" id="1.10.10.60">
    <property type="entry name" value="Homeodomain-like"/>
    <property type="match status" value="1"/>
</dbReference>
<evidence type="ECO:0000313" key="4">
    <source>
        <dbReference type="EMBL" id="MFI2476086.1"/>
    </source>
</evidence>
<dbReference type="InterPro" id="IPR011075">
    <property type="entry name" value="TetR_C"/>
</dbReference>
<dbReference type="Proteomes" id="UP001611415">
    <property type="component" value="Unassembled WGS sequence"/>
</dbReference>